<dbReference type="PROSITE" id="PS50850">
    <property type="entry name" value="MFS"/>
    <property type="match status" value="1"/>
</dbReference>
<dbReference type="InterPro" id="IPR020846">
    <property type="entry name" value="MFS_dom"/>
</dbReference>
<evidence type="ECO:0000256" key="4">
    <source>
        <dbReference type="ARBA" id="ARBA00023136"/>
    </source>
</evidence>
<keyword evidence="2 5" id="KW-0812">Transmembrane</keyword>
<feature type="transmembrane region" description="Helical" evidence="5">
    <location>
        <begin position="218"/>
        <end position="240"/>
    </location>
</feature>
<evidence type="ECO:0000313" key="8">
    <source>
        <dbReference type="Proteomes" id="UP000646844"/>
    </source>
</evidence>
<dbReference type="GeneID" id="1460690"/>
<keyword evidence="4 5" id="KW-0472">Membrane</keyword>
<dbReference type="CDD" id="cd17504">
    <property type="entry name" value="MFS_MMR_MDR_like"/>
    <property type="match status" value="1"/>
</dbReference>
<evidence type="ECO:0000256" key="5">
    <source>
        <dbReference type="SAM" id="Phobius"/>
    </source>
</evidence>
<dbReference type="Pfam" id="PF07690">
    <property type="entry name" value="MFS_1"/>
    <property type="match status" value="1"/>
</dbReference>
<dbReference type="InterPro" id="IPR036259">
    <property type="entry name" value="MFS_trans_sf"/>
</dbReference>
<evidence type="ECO:0000256" key="2">
    <source>
        <dbReference type="ARBA" id="ARBA00022692"/>
    </source>
</evidence>
<comment type="caution">
    <text evidence="7">The sequence shown here is derived from an EMBL/GenBank/DDBJ whole genome shotgun (WGS) entry which is preliminary data.</text>
</comment>
<feature type="transmembrane region" description="Helical" evidence="5">
    <location>
        <begin position="305"/>
        <end position="324"/>
    </location>
</feature>
<feature type="transmembrane region" description="Helical" evidence="5">
    <location>
        <begin position="193"/>
        <end position="212"/>
    </location>
</feature>
<feature type="transmembrane region" description="Helical" evidence="5">
    <location>
        <begin position="261"/>
        <end position="285"/>
    </location>
</feature>
<dbReference type="AlphaFoldDB" id="A0A832TI53"/>
<feature type="domain" description="Major facilitator superfamily (MFS) profile" evidence="6">
    <location>
        <begin position="8"/>
        <end position="469"/>
    </location>
</feature>
<dbReference type="Gene3D" id="1.20.1250.20">
    <property type="entry name" value="MFS general substrate transporter like domains"/>
    <property type="match status" value="2"/>
</dbReference>
<evidence type="ECO:0000259" key="6">
    <source>
        <dbReference type="PROSITE" id="PS50850"/>
    </source>
</evidence>
<evidence type="ECO:0000313" key="7">
    <source>
        <dbReference type="EMBL" id="HII75236.1"/>
    </source>
</evidence>
<feature type="transmembrane region" description="Helical" evidence="5">
    <location>
        <begin position="161"/>
        <end position="181"/>
    </location>
</feature>
<dbReference type="PANTHER" id="PTHR23501:SF192">
    <property type="entry name" value="TRANSPORTER"/>
    <property type="match status" value="1"/>
</dbReference>
<sequence length="480" mass="52842">MERTFLRYVPILAFITIMTMYVEMVILPSLPEIENQFSITSSEASWILSSETLAGMALAPFLGKLADNYGRKKVLVIILIAYTFSVFLSAISPNYPILILSRSIQGIGLSINPIAYTILRERIPDRELPIAQGIIASTFAVGAAIAIPIGSYISQYFSWEFAYETAIPFLLLSTVIAYVVLPSSESKIISRELDTVGIILLSLSFLVLGVGLTEAPTWGWLSSQFFTSLAISFLLFYIFSLHISKTDNPVINPQDFKNPNIAVPLISSFITGFGLFLTFQSLVFIFELPSPVGYGMDILQTGETIAPIALIMLVAGPFFGSLVTKVGYKKVILLSSSISSFLLLLLSYIISIKVSIIELMGFLALILFFISGMNVTRVTLLIASSDRERMSTLTGTNTAMRLMGNTLGPIVVGSLEDTFKTPLFEGYINNIPMFAFIPSRLAFEYSFLVSMGTTVLVSILATRIKEEIHNRRISVSIRTS</sequence>
<dbReference type="OMA" id="KEWALIV"/>
<feature type="transmembrane region" description="Helical" evidence="5">
    <location>
        <begin position="5"/>
        <end position="24"/>
    </location>
</feature>
<dbReference type="RefSeq" id="WP_010980691.1">
    <property type="nucleotide sequence ID" value="NZ_BAABQO010000009.1"/>
</dbReference>
<dbReference type="Proteomes" id="UP000646844">
    <property type="component" value="Unassembled WGS sequence"/>
</dbReference>
<feature type="transmembrane region" description="Helical" evidence="5">
    <location>
        <begin position="362"/>
        <end position="383"/>
    </location>
</feature>
<dbReference type="GO" id="GO:0005886">
    <property type="term" value="C:plasma membrane"/>
    <property type="evidence" value="ECO:0007669"/>
    <property type="project" value="TreeGrafter"/>
</dbReference>
<feature type="transmembrane region" description="Helical" evidence="5">
    <location>
        <begin position="74"/>
        <end position="91"/>
    </location>
</feature>
<dbReference type="PANTHER" id="PTHR23501">
    <property type="entry name" value="MAJOR FACILITATOR SUPERFAMILY"/>
    <property type="match status" value="1"/>
</dbReference>
<accession>A0A832TI53</accession>
<organism evidence="7 8">
    <name type="scientific">Sulfurisphaera tokodaii</name>
    <dbReference type="NCBI Taxonomy" id="111955"/>
    <lineage>
        <taxon>Archaea</taxon>
        <taxon>Thermoproteota</taxon>
        <taxon>Thermoprotei</taxon>
        <taxon>Sulfolobales</taxon>
        <taxon>Sulfolobaceae</taxon>
        <taxon>Sulfurisphaera</taxon>
    </lineage>
</organism>
<name>A0A832TI53_9CREN</name>
<dbReference type="InterPro" id="IPR011701">
    <property type="entry name" value="MFS"/>
</dbReference>
<feature type="transmembrane region" description="Helical" evidence="5">
    <location>
        <begin position="130"/>
        <end position="149"/>
    </location>
</feature>
<evidence type="ECO:0000256" key="3">
    <source>
        <dbReference type="ARBA" id="ARBA00022989"/>
    </source>
</evidence>
<dbReference type="SUPFAM" id="SSF103473">
    <property type="entry name" value="MFS general substrate transporter"/>
    <property type="match status" value="1"/>
</dbReference>
<feature type="transmembrane region" description="Helical" evidence="5">
    <location>
        <begin position="331"/>
        <end position="350"/>
    </location>
</feature>
<comment type="subcellular location">
    <subcellularLocation>
        <location evidence="1">Membrane</location>
        <topology evidence="1">Multi-pass membrane protein</topology>
    </subcellularLocation>
</comment>
<dbReference type="PRINTS" id="PR01036">
    <property type="entry name" value="TCRTETB"/>
</dbReference>
<keyword evidence="3 5" id="KW-1133">Transmembrane helix</keyword>
<proteinExistence type="predicted"/>
<gene>
    <name evidence="7" type="ORF">HA332_12930</name>
</gene>
<dbReference type="GO" id="GO:0022857">
    <property type="term" value="F:transmembrane transporter activity"/>
    <property type="evidence" value="ECO:0007669"/>
    <property type="project" value="InterPro"/>
</dbReference>
<evidence type="ECO:0000256" key="1">
    <source>
        <dbReference type="ARBA" id="ARBA00004141"/>
    </source>
</evidence>
<reference evidence="7" key="1">
    <citation type="journal article" date="2020" name="bioRxiv">
        <title>A rank-normalized archaeal taxonomy based on genome phylogeny resolves widespread incomplete and uneven classifications.</title>
        <authorList>
            <person name="Rinke C."/>
            <person name="Chuvochina M."/>
            <person name="Mussig A.J."/>
            <person name="Chaumeil P.-A."/>
            <person name="Waite D.W."/>
            <person name="Whitman W.B."/>
            <person name="Parks D.H."/>
            <person name="Hugenholtz P."/>
        </authorList>
    </citation>
    <scope>NUCLEOTIDE SEQUENCE</scope>
    <source>
        <strain evidence="7">UBA8838</strain>
    </source>
</reference>
<dbReference type="EMBL" id="DUJO01000057">
    <property type="protein sequence ID" value="HII75236.1"/>
    <property type="molecule type" value="Genomic_DNA"/>
</dbReference>
<protein>
    <submittedName>
        <fullName evidence="7">MFS transporter</fullName>
    </submittedName>
</protein>